<feature type="domain" description="Major facilitator superfamily (MFS) profile" evidence="7">
    <location>
        <begin position="1"/>
        <end position="181"/>
    </location>
</feature>
<feature type="transmembrane region" description="Helical" evidence="6">
    <location>
        <begin position="128"/>
        <end position="148"/>
    </location>
</feature>
<dbReference type="PANTHER" id="PTHR48022">
    <property type="entry name" value="PLASTIDIC GLUCOSE TRANSPORTER 4"/>
    <property type="match status" value="1"/>
</dbReference>
<evidence type="ECO:0000313" key="9">
    <source>
        <dbReference type="Proteomes" id="UP001220256"/>
    </source>
</evidence>
<dbReference type="InterPro" id="IPR020846">
    <property type="entry name" value="MFS_dom"/>
</dbReference>
<dbReference type="InterPro" id="IPR050360">
    <property type="entry name" value="MFS_Sugar_Transporters"/>
</dbReference>
<sequence>MPQYVFSSSSSLFGFSSTKTALFTTGVTGTLQIIFTLPTVLYLDKFGRETFLIVGATGMFLCHIVVAVVEGIYEPKWDLNEGLARAQGWVAIAFIWLFAVNFAYFWGRHLPPAHVLAQEIFPNSQRSRGVSIVASINWMFNFIIGLTTKDMLGAMKYGTYIFAIFSALGGLFIWKFSPETKDKTLEELGVFFGGDTNSIAGADRLRTMRTNEKLVLPVSRYWRISSLRSKLALTTSMVKSTTA</sequence>
<protein>
    <recommendedName>
        <fullName evidence="7">Major facilitator superfamily (MFS) profile domain-containing protein</fullName>
    </recommendedName>
</protein>
<evidence type="ECO:0000259" key="7">
    <source>
        <dbReference type="PROSITE" id="PS50850"/>
    </source>
</evidence>
<keyword evidence="9" id="KW-1185">Reference proteome</keyword>
<dbReference type="InterPro" id="IPR005828">
    <property type="entry name" value="MFS_sugar_transport-like"/>
</dbReference>
<name>A0ABQ8WK28_PENCH</name>
<accession>A0ABQ8WK28</accession>
<feature type="transmembrane region" description="Helical" evidence="6">
    <location>
        <begin position="20"/>
        <end position="43"/>
    </location>
</feature>
<evidence type="ECO:0000256" key="6">
    <source>
        <dbReference type="SAM" id="Phobius"/>
    </source>
</evidence>
<reference evidence="8 9" key="1">
    <citation type="journal article" date="2023" name="IMA Fungus">
        <title>Comparative genomic study of the Penicillium genus elucidates a diverse pangenome and 15 lateral gene transfer events.</title>
        <authorList>
            <person name="Petersen C."/>
            <person name="Sorensen T."/>
            <person name="Nielsen M.R."/>
            <person name="Sondergaard T.E."/>
            <person name="Sorensen J.L."/>
            <person name="Fitzpatrick D.A."/>
            <person name="Frisvad J.C."/>
            <person name="Nielsen K.L."/>
        </authorList>
    </citation>
    <scope>NUCLEOTIDE SEQUENCE [LARGE SCALE GENOMIC DNA]</scope>
    <source>
        <strain evidence="8 9">IBT 3361</strain>
    </source>
</reference>
<comment type="subcellular location">
    <subcellularLocation>
        <location evidence="1">Membrane</location>
        <topology evidence="1">Multi-pass membrane protein</topology>
    </subcellularLocation>
</comment>
<dbReference type="Proteomes" id="UP001220256">
    <property type="component" value="Unassembled WGS sequence"/>
</dbReference>
<evidence type="ECO:0000256" key="5">
    <source>
        <dbReference type="ARBA" id="ARBA00023136"/>
    </source>
</evidence>
<comment type="caution">
    <text evidence="8">The sequence shown here is derived from an EMBL/GenBank/DDBJ whole genome shotgun (WGS) entry which is preliminary data.</text>
</comment>
<dbReference type="InterPro" id="IPR036259">
    <property type="entry name" value="MFS_trans_sf"/>
</dbReference>
<evidence type="ECO:0000256" key="1">
    <source>
        <dbReference type="ARBA" id="ARBA00004141"/>
    </source>
</evidence>
<feature type="transmembrane region" description="Helical" evidence="6">
    <location>
        <begin position="89"/>
        <end position="107"/>
    </location>
</feature>
<comment type="similarity">
    <text evidence="2">Belongs to the major facilitator superfamily. Sugar transporter (TC 2.A.1.1) family.</text>
</comment>
<evidence type="ECO:0000256" key="4">
    <source>
        <dbReference type="ARBA" id="ARBA00022989"/>
    </source>
</evidence>
<dbReference type="PANTHER" id="PTHR48022:SF12">
    <property type="entry name" value="MAJOR FACILITATOR SUPERFAMILY (MFS) PROFILE DOMAIN-CONTAINING PROTEIN"/>
    <property type="match status" value="1"/>
</dbReference>
<dbReference type="SUPFAM" id="SSF103473">
    <property type="entry name" value="MFS general substrate transporter"/>
    <property type="match status" value="1"/>
</dbReference>
<evidence type="ECO:0000256" key="2">
    <source>
        <dbReference type="ARBA" id="ARBA00010992"/>
    </source>
</evidence>
<feature type="transmembrane region" description="Helical" evidence="6">
    <location>
        <begin position="154"/>
        <end position="174"/>
    </location>
</feature>
<dbReference type="EMBL" id="JAPVEB010000003">
    <property type="protein sequence ID" value="KAJ5270378.1"/>
    <property type="molecule type" value="Genomic_DNA"/>
</dbReference>
<evidence type="ECO:0000256" key="3">
    <source>
        <dbReference type="ARBA" id="ARBA00022692"/>
    </source>
</evidence>
<keyword evidence="5 6" id="KW-0472">Membrane</keyword>
<dbReference type="PROSITE" id="PS50850">
    <property type="entry name" value="MFS"/>
    <property type="match status" value="1"/>
</dbReference>
<dbReference type="Gene3D" id="1.20.1250.20">
    <property type="entry name" value="MFS general substrate transporter like domains"/>
    <property type="match status" value="1"/>
</dbReference>
<feature type="transmembrane region" description="Helical" evidence="6">
    <location>
        <begin position="50"/>
        <end position="69"/>
    </location>
</feature>
<keyword evidence="3 6" id="KW-0812">Transmembrane</keyword>
<proteinExistence type="inferred from homology"/>
<gene>
    <name evidence="8" type="ORF">N7505_006136</name>
</gene>
<organism evidence="8 9">
    <name type="scientific">Penicillium chrysogenum</name>
    <name type="common">Penicillium notatum</name>
    <dbReference type="NCBI Taxonomy" id="5076"/>
    <lineage>
        <taxon>Eukaryota</taxon>
        <taxon>Fungi</taxon>
        <taxon>Dikarya</taxon>
        <taxon>Ascomycota</taxon>
        <taxon>Pezizomycotina</taxon>
        <taxon>Eurotiomycetes</taxon>
        <taxon>Eurotiomycetidae</taxon>
        <taxon>Eurotiales</taxon>
        <taxon>Aspergillaceae</taxon>
        <taxon>Penicillium</taxon>
        <taxon>Penicillium chrysogenum species complex</taxon>
    </lineage>
</organism>
<evidence type="ECO:0000313" key="8">
    <source>
        <dbReference type="EMBL" id="KAJ5270378.1"/>
    </source>
</evidence>
<keyword evidence="4 6" id="KW-1133">Transmembrane helix</keyword>
<dbReference type="Pfam" id="PF00083">
    <property type="entry name" value="Sugar_tr"/>
    <property type="match status" value="1"/>
</dbReference>